<dbReference type="EMBL" id="BSXV01000826">
    <property type="protein sequence ID" value="GME90780.1"/>
    <property type="molecule type" value="Genomic_DNA"/>
</dbReference>
<proteinExistence type="predicted"/>
<reference evidence="1" key="1">
    <citation type="submission" date="2023-04" db="EMBL/GenBank/DDBJ databases">
        <title>Candida boidinii NBRC 1967.</title>
        <authorList>
            <person name="Ichikawa N."/>
            <person name="Sato H."/>
            <person name="Tonouchi N."/>
        </authorList>
    </citation>
    <scope>NUCLEOTIDE SEQUENCE</scope>
    <source>
        <strain evidence="1">NBRC 1967</strain>
    </source>
</reference>
<sequence>MSDKNKKIPLSLDELLKAKSGKSGKTETIGKSSNTLFLSKSQRQKLQNVNGNKTIEIEKPKFNIKNLNKYIPSKSIHANVVVPSQSKVTKPMINNRNEDKQKRKNKFKFEWDDIEDTSSDYQPLVSMSSSKSLDRDIGRISKNATIDKFEGVHWSQKPIDAMTERDWRIMREDFDITTKGGKSENPLRNWKESSISNRLVEQLEILNFSEPTPIQRAAIPMALTGKDMIGIAETGSGKTLAFLIPLLNYIMKLPPLESGYDGPYCLILVPTRELALQIEKEFFKFSRKLKFGVASLIGGHSYDENIAKLENGVEVVIATPGRLLDCIEKHIITLNRCFFLVMDEADRMIDMGFEVQVNSVLDNLPPGNQNPYPIIEGGEKRRTTMMFTATMPKSVEKMASKYLNKPGIIMIGEVGTAVDTVVQTAIQMPDEGDRIKELQKILSSGNYRAPIIIFANYKKTCDWVSDVLEQDGWRTIVMHGSKTQFQREAAIQQMKEGRMDILIATDVAGRGIDIADVSLVVNFQMSRSIEDYTHRIGRTGRAGGSGTAITFWGPDDKAVLYDLKQMIIKSPISKCPHDLRTSEFSQKSFVKNIET</sequence>
<name>A0ACB5TLC5_CANBO</name>
<protein>
    <submittedName>
        <fullName evidence="1">Unnamed protein product</fullName>
    </submittedName>
</protein>
<organism evidence="1 2">
    <name type="scientific">Candida boidinii</name>
    <name type="common">Yeast</name>
    <dbReference type="NCBI Taxonomy" id="5477"/>
    <lineage>
        <taxon>Eukaryota</taxon>
        <taxon>Fungi</taxon>
        <taxon>Dikarya</taxon>
        <taxon>Ascomycota</taxon>
        <taxon>Saccharomycotina</taxon>
        <taxon>Pichiomycetes</taxon>
        <taxon>Pichiales</taxon>
        <taxon>Pichiaceae</taxon>
        <taxon>Ogataea</taxon>
        <taxon>Ogataea/Candida clade</taxon>
    </lineage>
</organism>
<dbReference type="Proteomes" id="UP001165101">
    <property type="component" value="Unassembled WGS sequence"/>
</dbReference>
<accession>A0ACB5TLC5</accession>
<keyword evidence="2" id="KW-1185">Reference proteome</keyword>
<evidence type="ECO:0000313" key="1">
    <source>
        <dbReference type="EMBL" id="GME90780.1"/>
    </source>
</evidence>
<gene>
    <name evidence="1" type="ORF">Cboi01_000200100</name>
</gene>
<evidence type="ECO:0000313" key="2">
    <source>
        <dbReference type="Proteomes" id="UP001165101"/>
    </source>
</evidence>
<comment type="caution">
    <text evidence="1">The sequence shown here is derived from an EMBL/GenBank/DDBJ whole genome shotgun (WGS) entry which is preliminary data.</text>
</comment>